<evidence type="ECO:0000256" key="1">
    <source>
        <dbReference type="SAM" id="MobiDB-lite"/>
    </source>
</evidence>
<gene>
    <name evidence="2" type="ORF">RIMI_LOCUS5027112</name>
</gene>
<reference evidence="2" key="1">
    <citation type="submission" date="2023-07" db="EMBL/GenBank/DDBJ databases">
        <authorList>
            <person name="Stuckert A."/>
        </authorList>
    </citation>
    <scope>NUCLEOTIDE SEQUENCE</scope>
</reference>
<proteinExistence type="predicted"/>
<organism evidence="2 3">
    <name type="scientific">Ranitomeya imitator</name>
    <name type="common">mimic poison frog</name>
    <dbReference type="NCBI Taxonomy" id="111125"/>
    <lineage>
        <taxon>Eukaryota</taxon>
        <taxon>Metazoa</taxon>
        <taxon>Chordata</taxon>
        <taxon>Craniata</taxon>
        <taxon>Vertebrata</taxon>
        <taxon>Euteleostomi</taxon>
        <taxon>Amphibia</taxon>
        <taxon>Batrachia</taxon>
        <taxon>Anura</taxon>
        <taxon>Neobatrachia</taxon>
        <taxon>Hyloidea</taxon>
        <taxon>Dendrobatidae</taxon>
        <taxon>Dendrobatinae</taxon>
        <taxon>Ranitomeya</taxon>
    </lineage>
</organism>
<comment type="caution">
    <text evidence="2">The sequence shown here is derived from an EMBL/GenBank/DDBJ whole genome shotgun (WGS) entry which is preliminary data.</text>
</comment>
<keyword evidence="3" id="KW-1185">Reference proteome</keyword>
<dbReference type="InterPro" id="IPR047161">
    <property type="entry name" value="GIT-like"/>
</dbReference>
<evidence type="ECO:0000313" key="3">
    <source>
        <dbReference type="Proteomes" id="UP001176940"/>
    </source>
</evidence>
<accession>A0ABN9L5Y4</accession>
<evidence type="ECO:0000313" key="2">
    <source>
        <dbReference type="EMBL" id="CAJ0932281.1"/>
    </source>
</evidence>
<sequence length="142" mass="16465">MYFSKTAKQICTRKSVKADRHGSGADSDYDNTQSTDTSSGVEGRRYLELSRDEDFHADSEDVELELDGTLPSTEDVILRTEQVTKNIQELLRAAQEFKHDSSKLEEQKEEKMFQLLFLYPALRKSTPQSQRWHRSFPRSFVL</sequence>
<dbReference type="PANTHER" id="PTHR46097">
    <property type="entry name" value="G PROTEIN-COUPLED RECEPTOR KINASE INTERACTING ARFGAP"/>
    <property type="match status" value="1"/>
</dbReference>
<name>A0ABN9L5Y4_9NEOB</name>
<dbReference type="Gene3D" id="1.20.120.330">
    <property type="entry name" value="Nucleotidyltransferases domain 2"/>
    <property type="match status" value="1"/>
</dbReference>
<dbReference type="EMBL" id="CAUEEQ010008396">
    <property type="protein sequence ID" value="CAJ0932281.1"/>
    <property type="molecule type" value="Genomic_DNA"/>
</dbReference>
<dbReference type="PANTHER" id="PTHR46097:SF1">
    <property type="entry name" value="ARF GTPASE-ACTIVATING PROTEIN GIT1"/>
    <property type="match status" value="1"/>
</dbReference>
<feature type="compositionally biased region" description="Polar residues" evidence="1">
    <location>
        <begin position="30"/>
        <end position="40"/>
    </location>
</feature>
<dbReference type="Proteomes" id="UP001176940">
    <property type="component" value="Unassembled WGS sequence"/>
</dbReference>
<feature type="region of interest" description="Disordered" evidence="1">
    <location>
        <begin position="1"/>
        <end position="43"/>
    </location>
</feature>
<protein>
    <submittedName>
        <fullName evidence="2">Uncharacterized protein</fullName>
    </submittedName>
</protein>